<dbReference type="AlphaFoldDB" id="A0A1S0U9W7"/>
<proteinExistence type="predicted"/>
<dbReference type="InParanoid" id="A0A1S0U9W7"/>
<dbReference type="CTD" id="9938378"/>
<sequence>MDIMQCIPIQFTSPPILPQNFAQSYLRQKPVREILYTQTHTYKHTYTHAQTHTYTNIHIHTHIYTYRHTHTYTRTHILHTFYPVSM</sequence>
<reference evidence="1" key="1">
    <citation type="submission" date="2012-04" db="EMBL/GenBank/DDBJ databases">
        <title>The Genome Sequence of Loa loa.</title>
        <authorList>
            <consortium name="The Broad Institute Genome Sequencing Platform"/>
            <consortium name="Broad Institute Genome Sequencing Center for Infectious Disease"/>
            <person name="Nutman T.B."/>
            <person name="Fink D.L."/>
            <person name="Russ C."/>
            <person name="Young S."/>
            <person name="Zeng Q."/>
            <person name="Gargeya S."/>
            <person name="Alvarado L."/>
            <person name="Berlin A."/>
            <person name="Chapman S.B."/>
            <person name="Chen Z."/>
            <person name="Freedman E."/>
            <person name="Gellesch M."/>
            <person name="Goldberg J."/>
            <person name="Griggs A."/>
            <person name="Gujja S."/>
            <person name="Heilman E.R."/>
            <person name="Heiman D."/>
            <person name="Howarth C."/>
            <person name="Mehta T."/>
            <person name="Neiman D."/>
            <person name="Pearson M."/>
            <person name="Roberts A."/>
            <person name="Saif S."/>
            <person name="Shea T."/>
            <person name="Shenoy N."/>
            <person name="Sisk P."/>
            <person name="Stolte C."/>
            <person name="Sykes S."/>
            <person name="White J."/>
            <person name="Yandava C."/>
            <person name="Haas B."/>
            <person name="Henn M.R."/>
            <person name="Nusbaum C."/>
            <person name="Birren B."/>
        </authorList>
    </citation>
    <scope>NUCLEOTIDE SEQUENCE [LARGE SCALE GENOMIC DNA]</scope>
</reference>
<accession>A0A1S0U9W7</accession>
<dbReference type="RefSeq" id="XP_003136597.1">
    <property type="nucleotide sequence ID" value="XM_003136549.1"/>
</dbReference>
<gene>
    <name evidence="1" type="ORF">LOAG_01009</name>
</gene>
<evidence type="ECO:0000313" key="1">
    <source>
        <dbReference type="EMBL" id="EFO27478.1"/>
    </source>
</evidence>
<protein>
    <submittedName>
        <fullName evidence="1">Uncharacterized protein</fullName>
    </submittedName>
</protein>
<organism evidence="1">
    <name type="scientific">Loa loa</name>
    <name type="common">Eye worm</name>
    <name type="synonym">Filaria loa</name>
    <dbReference type="NCBI Taxonomy" id="7209"/>
    <lineage>
        <taxon>Eukaryota</taxon>
        <taxon>Metazoa</taxon>
        <taxon>Ecdysozoa</taxon>
        <taxon>Nematoda</taxon>
        <taxon>Chromadorea</taxon>
        <taxon>Rhabditida</taxon>
        <taxon>Spirurina</taxon>
        <taxon>Spiruromorpha</taxon>
        <taxon>Filarioidea</taxon>
        <taxon>Onchocercidae</taxon>
        <taxon>Loa</taxon>
    </lineage>
</organism>
<dbReference type="GeneID" id="9938378"/>
<name>A0A1S0U9W7_LOALO</name>
<dbReference type="EMBL" id="JH712121">
    <property type="protein sequence ID" value="EFO27478.1"/>
    <property type="molecule type" value="Genomic_DNA"/>
</dbReference>
<dbReference type="KEGG" id="loa:LOAG_01009"/>